<feature type="domain" description="Isochorismatase-like" evidence="1">
    <location>
        <begin position="15"/>
        <end position="167"/>
    </location>
</feature>
<evidence type="ECO:0000313" key="2">
    <source>
        <dbReference type="EMBL" id="OUR95828.1"/>
    </source>
</evidence>
<dbReference type="GO" id="GO:0016787">
    <property type="term" value="F:hydrolase activity"/>
    <property type="evidence" value="ECO:0007669"/>
    <property type="project" value="UniProtKB-KW"/>
</dbReference>
<gene>
    <name evidence="2" type="ORF">A9Q84_15115</name>
</gene>
<dbReference type="Pfam" id="PF00857">
    <property type="entry name" value="Isochorismatase"/>
    <property type="match status" value="1"/>
</dbReference>
<sequence length="208" mass="22827">MNKKFFETLTEDNCVLAMIDHQTGLMVGVRDFDQASIQANIQGLCELATTMHIPSIITASMPEGPNGPVMPEIFEALPEANYVPRAGEVNAWDSEEFVKAIKATGKKKIIMAGIVTDVCLMFPAIAAVEAGFDVYAVIDASGTWNKTVQEASIHRMNQAGVKISSWASVLAEIMKDWRSEKAMELGQILAKHTSYKWVVQSFMAQQKG</sequence>
<comment type="caution">
    <text evidence="2">The sequence shown here is derived from an EMBL/GenBank/DDBJ whole genome shotgun (WGS) entry which is preliminary data.</text>
</comment>
<name>A0A1Y5F5I6_9BACT</name>
<keyword evidence="2" id="KW-0378">Hydrolase</keyword>
<accession>A0A1Y5F5I6</accession>
<dbReference type="InterPro" id="IPR053152">
    <property type="entry name" value="Hydrolase_YcaC-like"/>
</dbReference>
<dbReference type="InterPro" id="IPR036380">
    <property type="entry name" value="Isochorismatase-like_sf"/>
</dbReference>
<dbReference type="PANTHER" id="PTHR43559">
    <property type="entry name" value="HYDROLASE YCAC-RELATED"/>
    <property type="match status" value="1"/>
</dbReference>
<proteinExistence type="predicted"/>
<dbReference type="Proteomes" id="UP000196531">
    <property type="component" value="Unassembled WGS sequence"/>
</dbReference>
<organism evidence="2 3">
    <name type="scientific">Halobacteriovorax marinus</name>
    <dbReference type="NCBI Taxonomy" id="97084"/>
    <lineage>
        <taxon>Bacteria</taxon>
        <taxon>Pseudomonadati</taxon>
        <taxon>Bdellovibrionota</taxon>
        <taxon>Bacteriovoracia</taxon>
        <taxon>Bacteriovoracales</taxon>
        <taxon>Halobacteriovoraceae</taxon>
        <taxon>Halobacteriovorax</taxon>
    </lineage>
</organism>
<dbReference type="AlphaFoldDB" id="A0A1Y5F5I6"/>
<dbReference type="Gene3D" id="3.40.50.850">
    <property type="entry name" value="Isochorismatase-like"/>
    <property type="match status" value="1"/>
</dbReference>
<dbReference type="EMBL" id="MAAO01000007">
    <property type="protein sequence ID" value="OUR95828.1"/>
    <property type="molecule type" value="Genomic_DNA"/>
</dbReference>
<evidence type="ECO:0000259" key="1">
    <source>
        <dbReference type="Pfam" id="PF00857"/>
    </source>
</evidence>
<dbReference type="SUPFAM" id="SSF52499">
    <property type="entry name" value="Isochorismatase-like hydrolases"/>
    <property type="match status" value="1"/>
</dbReference>
<dbReference type="InterPro" id="IPR000868">
    <property type="entry name" value="Isochorismatase-like_dom"/>
</dbReference>
<protein>
    <submittedName>
        <fullName evidence="2">Hydrolase</fullName>
    </submittedName>
</protein>
<reference evidence="3" key="1">
    <citation type="journal article" date="2017" name="Proc. Natl. Acad. Sci. U.S.A.">
        <title>Simulation of Deepwater Horizon oil plume reveals substrate specialization within a complex community of hydrocarbon-degraders.</title>
        <authorList>
            <person name="Hu P."/>
            <person name="Dubinsky E.A."/>
            <person name="Probst A.J."/>
            <person name="Wang J."/>
            <person name="Sieber C.M.K."/>
            <person name="Tom L.M."/>
            <person name="Gardinali P."/>
            <person name="Banfield J.F."/>
            <person name="Atlas R.M."/>
            <person name="Andersen G.L."/>
        </authorList>
    </citation>
    <scope>NUCLEOTIDE SEQUENCE [LARGE SCALE GENOMIC DNA]</scope>
</reference>
<dbReference type="PANTHER" id="PTHR43559:SF3">
    <property type="entry name" value="HYDROLASE YCAC-RELATED"/>
    <property type="match status" value="1"/>
</dbReference>
<evidence type="ECO:0000313" key="3">
    <source>
        <dbReference type="Proteomes" id="UP000196531"/>
    </source>
</evidence>